<accession>A0A9P5F2K3</accession>
<evidence type="ECO:0000256" key="1">
    <source>
        <dbReference type="SAM" id="MobiDB-lite"/>
    </source>
</evidence>
<reference evidence="2" key="1">
    <citation type="submission" date="2019-06" db="EMBL/GenBank/DDBJ databases">
        <authorList>
            <person name="Gan P."/>
            <person name="Shirasu K."/>
        </authorList>
    </citation>
    <scope>NUCLEOTIDE SEQUENCE [LARGE SCALE GENOMIC DNA]</scope>
    <source>
        <strain evidence="2">CAD2</strain>
    </source>
</reference>
<feature type="compositionally biased region" description="Basic and acidic residues" evidence="1">
    <location>
        <begin position="1"/>
        <end position="11"/>
    </location>
</feature>
<dbReference type="AlphaFoldDB" id="A0A9P5F2K3"/>
<dbReference type="Proteomes" id="UP000711996">
    <property type="component" value="Unassembled WGS sequence"/>
</dbReference>
<keyword evidence="3" id="KW-1185">Reference proteome</keyword>
<proteinExistence type="predicted"/>
<dbReference type="EMBL" id="QPMT01000002">
    <property type="protein sequence ID" value="KAF4866213.1"/>
    <property type="molecule type" value="Genomic_DNA"/>
</dbReference>
<feature type="region of interest" description="Disordered" evidence="1">
    <location>
        <begin position="1"/>
        <end position="30"/>
    </location>
</feature>
<organism evidence="2 3">
    <name type="scientific">Colletotrichum siamense</name>
    <name type="common">Anthracnose fungus</name>
    <dbReference type="NCBI Taxonomy" id="690259"/>
    <lineage>
        <taxon>Eukaryota</taxon>
        <taxon>Fungi</taxon>
        <taxon>Dikarya</taxon>
        <taxon>Ascomycota</taxon>
        <taxon>Pezizomycotina</taxon>
        <taxon>Sordariomycetes</taxon>
        <taxon>Hypocreomycetidae</taxon>
        <taxon>Glomerellales</taxon>
        <taxon>Glomerellaceae</taxon>
        <taxon>Colletotrichum</taxon>
        <taxon>Colletotrichum gloeosporioides species complex</taxon>
    </lineage>
</organism>
<name>A0A9P5F2K3_COLSI</name>
<evidence type="ECO:0000313" key="3">
    <source>
        <dbReference type="Proteomes" id="UP000711996"/>
    </source>
</evidence>
<gene>
    <name evidence="2" type="ORF">CGCSCA2_v000760</name>
</gene>
<sequence>MENRQGVKDGADNVPQQQQGKETKQSWPGKHARNQKLMPSLCLCKEGANNGGNGGWWCCWCCCFAALRASRTPSAFCSWALNLEGKTLGRKRIAGKQQNVLDAADGTSRRAEFRTARHSTGTVSLCHCAPESGPTRRQSSSQTFTGVAIFGQSVACWRTPPRPRPCRSRSAVRRTVLYPLHLGVDHRVPSSAHVPFSLSTSLPYLEEDRHTHLAEGDRGRETPPTLPYLPRLGIAWTTTLTTFQQTVRIEPQTQDLFPDQCSCFTPGPDRGVTAVALLVDGHESR</sequence>
<comment type="caution">
    <text evidence="2">The sequence shown here is derived from an EMBL/GenBank/DDBJ whole genome shotgun (WGS) entry which is preliminary data.</text>
</comment>
<evidence type="ECO:0000313" key="2">
    <source>
        <dbReference type="EMBL" id="KAF4866213.1"/>
    </source>
</evidence>
<protein>
    <submittedName>
        <fullName evidence="2">Uncharacterized protein</fullName>
    </submittedName>
</protein>